<proteinExistence type="predicted"/>
<dbReference type="STRING" id="158607.A0A2P5HGF7"/>
<evidence type="ECO:0000256" key="2">
    <source>
        <dbReference type="ARBA" id="ARBA00022833"/>
    </source>
</evidence>
<feature type="region of interest" description="Disordered" evidence="7">
    <location>
        <begin position="1"/>
        <end position="36"/>
    </location>
</feature>
<keyword evidence="4" id="KW-0238">DNA-binding</keyword>
<dbReference type="InterPro" id="IPR021858">
    <property type="entry name" value="Fun_TF"/>
</dbReference>
<dbReference type="GO" id="GO:0003700">
    <property type="term" value="F:DNA-binding transcription factor activity"/>
    <property type="evidence" value="ECO:0007669"/>
    <property type="project" value="TreeGrafter"/>
</dbReference>
<dbReference type="Proteomes" id="UP000094444">
    <property type="component" value="Unassembled WGS sequence"/>
</dbReference>
<evidence type="ECO:0000256" key="7">
    <source>
        <dbReference type="SAM" id="MobiDB-lite"/>
    </source>
</evidence>
<dbReference type="EMBL" id="MAVT02002397">
    <property type="protein sequence ID" value="POS69331.1"/>
    <property type="molecule type" value="Genomic_DNA"/>
</dbReference>
<evidence type="ECO:0000256" key="4">
    <source>
        <dbReference type="ARBA" id="ARBA00023125"/>
    </source>
</evidence>
<organism evidence="8 9">
    <name type="scientific">Diaporthe helianthi</name>
    <dbReference type="NCBI Taxonomy" id="158607"/>
    <lineage>
        <taxon>Eukaryota</taxon>
        <taxon>Fungi</taxon>
        <taxon>Dikarya</taxon>
        <taxon>Ascomycota</taxon>
        <taxon>Pezizomycotina</taxon>
        <taxon>Sordariomycetes</taxon>
        <taxon>Sordariomycetidae</taxon>
        <taxon>Diaporthales</taxon>
        <taxon>Diaporthaceae</taxon>
        <taxon>Diaporthe</taxon>
    </lineage>
</organism>
<feature type="region of interest" description="Disordered" evidence="7">
    <location>
        <begin position="95"/>
        <end position="172"/>
    </location>
</feature>
<name>A0A2P5HGF7_DIAHE</name>
<feature type="compositionally biased region" description="Low complexity" evidence="7">
    <location>
        <begin position="278"/>
        <end position="293"/>
    </location>
</feature>
<dbReference type="GO" id="GO:0000976">
    <property type="term" value="F:transcription cis-regulatory region binding"/>
    <property type="evidence" value="ECO:0007669"/>
    <property type="project" value="TreeGrafter"/>
</dbReference>
<evidence type="ECO:0000313" key="8">
    <source>
        <dbReference type="EMBL" id="POS69331.1"/>
    </source>
</evidence>
<reference evidence="8" key="1">
    <citation type="submission" date="2017-09" db="EMBL/GenBank/DDBJ databases">
        <title>Polyketide synthases of a Diaporthe helianthi virulent isolate.</title>
        <authorList>
            <person name="Baroncelli R."/>
        </authorList>
    </citation>
    <scope>NUCLEOTIDE SEQUENCE [LARGE SCALE GENOMIC DNA]</scope>
    <source>
        <strain evidence="8">7/96</strain>
    </source>
</reference>
<evidence type="ECO:0000313" key="9">
    <source>
        <dbReference type="Proteomes" id="UP000094444"/>
    </source>
</evidence>
<dbReference type="Pfam" id="PF11951">
    <property type="entry name" value="Fungal_trans_2"/>
    <property type="match status" value="1"/>
</dbReference>
<accession>A0A2P5HGF7</accession>
<keyword evidence="5" id="KW-0804">Transcription</keyword>
<protein>
    <recommendedName>
        <fullName evidence="10">C6 zinc finger domain-containing protein</fullName>
    </recommendedName>
</protein>
<feature type="region of interest" description="Disordered" evidence="7">
    <location>
        <begin position="278"/>
        <end position="326"/>
    </location>
</feature>
<feature type="compositionally biased region" description="Polar residues" evidence="7">
    <location>
        <begin position="206"/>
        <end position="217"/>
    </location>
</feature>
<comment type="subcellular location">
    <subcellularLocation>
        <location evidence="1">Nucleus</location>
    </subcellularLocation>
</comment>
<dbReference type="OrthoDB" id="5229455at2759"/>
<sequence>MGIPIFNPALIGPPAVEQQEADDTDDRPGHARSEKRSQVFRKIEASRYRPQTGRVRFGYAVPVYSILRGSSKWRARTTVTRSTIKLNWEGRKKKNPGFENILFQDPSESPSSSQQGARRPSDGSSVAKAPRTTEGESPSPSSFRAAQQDTPLGPEPTAGPSLGADSKVSVPGSSVFAAQPRGHVRNDSDEATFCSPGFCGPPSSLPQPHTSNPNSVSPAYATSPESSSNGMVRPPPLKRLKYSVDLDIPPQISSPAESTSASATPYLFPTITSTGLATTTTASSPLTPAASSPYSDGGRQTSSSHGMLGSPDVRKMSVNSLLSGPPGPVARQYAPPSERAVNATTTLCLSQVTTYYGVDPGFRDLDLGKNDDAHAIIKSFRDSTAEDDMKAVEAITTEEASVTRPRGYYNRPMPVRIPQDLEPLPSKLRDNPMNLLYFHHFMNHTAKALVPHDDEQSNPFRHVLPIMAVQNDNLLSLMLAYSASHRAHLLNQPEPAMRIAHWVQDIFPALRAALNDPNQKISNANIATGILLASLEIVSPTAFGYTIPWQRHLGLVRELIASRPDGIRWSRRWTQEDQVRAFLWSWMAFLDVLGTLSGGRRDSSTAWILDYQKDDYEEEFDEIDCLMGMTTRGVYILAKVAELVKACDALRSDGGVGTADLLAHPHGIPGGREWRPPKDIITRAWELEDEAKRSMILAPQPCKHLHASGDVVRWDGREIAALNEAYHWAGLVHLHRRVLGKPSGHEDVQAAVLKIHACVDCVPLGGSAENSLLFPLCTAACETLADEARRARIRERLGSMARSGFLQVIRAKELVEKVWESGRSWDEMVTTEFIG</sequence>
<comment type="caution">
    <text evidence="8">The sequence shown here is derived from an EMBL/GenBank/DDBJ whole genome shotgun (WGS) entry which is preliminary data.</text>
</comment>
<keyword evidence="3" id="KW-0805">Transcription regulation</keyword>
<feature type="compositionally biased region" description="Basic and acidic residues" evidence="7">
    <location>
        <begin position="26"/>
        <end position="36"/>
    </location>
</feature>
<evidence type="ECO:0000256" key="5">
    <source>
        <dbReference type="ARBA" id="ARBA00023163"/>
    </source>
</evidence>
<dbReference type="GO" id="GO:0045944">
    <property type="term" value="P:positive regulation of transcription by RNA polymerase II"/>
    <property type="evidence" value="ECO:0007669"/>
    <property type="project" value="TreeGrafter"/>
</dbReference>
<dbReference type="GO" id="GO:0005634">
    <property type="term" value="C:nucleus"/>
    <property type="evidence" value="ECO:0007669"/>
    <property type="project" value="UniProtKB-SubCell"/>
</dbReference>
<dbReference type="AlphaFoldDB" id="A0A2P5HGF7"/>
<keyword evidence="6" id="KW-0539">Nucleus</keyword>
<feature type="region of interest" description="Disordered" evidence="7">
    <location>
        <begin position="204"/>
        <end position="237"/>
    </location>
</feature>
<keyword evidence="9" id="KW-1185">Reference proteome</keyword>
<feature type="compositionally biased region" description="Polar residues" evidence="7">
    <location>
        <begin position="135"/>
        <end position="150"/>
    </location>
</feature>
<dbReference type="InParanoid" id="A0A2P5HGF7"/>
<gene>
    <name evidence="8" type="ORF">DHEL01_v212274</name>
</gene>
<dbReference type="PANTHER" id="PTHR37534">
    <property type="entry name" value="TRANSCRIPTIONAL ACTIVATOR PROTEIN UGA3"/>
    <property type="match status" value="1"/>
</dbReference>
<keyword evidence="2" id="KW-0862">Zinc</keyword>
<evidence type="ECO:0000256" key="1">
    <source>
        <dbReference type="ARBA" id="ARBA00004123"/>
    </source>
</evidence>
<evidence type="ECO:0008006" key="10">
    <source>
        <dbReference type="Google" id="ProtNLM"/>
    </source>
</evidence>
<evidence type="ECO:0000256" key="6">
    <source>
        <dbReference type="ARBA" id="ARBA00023242"/>
    </source>
</evidence>
<dbReference type="PANTHER" id="PTHR37534:SF43">
    <property type="entry name" value="FINGER DOMAIN PROTEIN, PUTATIVE (AFU_ORTHOLOGUE AFUA_1G01850)-RELATED"/>
    <property type="match status" value="1"/>
</dbReference>
<feature type="compositionally biased region" description="Low complexity" evidence="7">
    <location>
        <begin position="106"/>
        <end position="115"/>
    </location>
</feature>
<evidence type="ECO:0000256" key="3">
    <source>
        <dbReference type="ARBA" id="ARBA00023015"/>
    </source>
</evidence>